<feature type="region of interest" description="Disordered" evidence="1">
    <location>
        <begin position="27"/>
        <end position="88"/>
    </location>
</feature>
<evidence type="ECO:0000313" key="3">
    <source>
        <dbReference type="Proteomes" id="UP001182556"/>
    </source>
</evidence>
<feature type="compositionally biased region" description="Polar residues" evidence="1">
    <location>
        <begin position="178"/>
        <end position="195"/>
    </location>
</feature>
<feature type="compositionally biased region" description="Basic and acidic residues" evidence="1">
    <location>
        <begin position="126"/>
        <end position="138"/>
    </location>
</feature>
<comment type="caution">
    <text evidence="2">The sequence shown here is derived from an EMBL/GenBank/DDBJ whole genome shotgun (WGS) entry which is preliminary data.</text>
</comment>
<feature type="compositionally biased region" description="Polar residues" evidence="1">
    <location>
        <begin position="30"/>
        <end position="45"/>
    </location>
</feature>
<organism evidence="2 3">
    <name type="scientific">Papiliotrema laurentii</name>
    <name type="common">Cryptococcus laurentii</name>
    <dbReference type="NCBI Taxonomy" id="5418"/>
    <lineage>
        <taxon>Eukaryota</taxon>
        <taxon>Fungi</taxon>
        <taxon>Dikarya</taxon>
        <taxon>Basidiomycota</taxon>
        <taxon>Agaricomycotina</taxon>
        <taxon>Tremellomycetes</taxon>
        <taxon>Tremellales</taxon>
        <taxon>Rhynchogastremaceae</taxon>
        <taxon>Papiliotrema</taxon>
    </lineage>
</organism>
<dbReference type="EMBL" id="JAODAN010000001">
    <property type="protein sequence ID" value="KAK1927429.1"/>
    <property type="molecule type" value="Genomic_DNA"/>
</dbReference>
<name>A0AAD9L9K9_PAPLA</name>
<evidence type="ECO:0000256" key="1">
    <source>
        <dbReference type="SAM" id="MobiDB-lite"/>
    </source>
</evidence>
<feature type="region of interest" description="Disordered" evidence="1">
    <location>
        <begin position="153"/>
        <end position="218"/>
    </location>
</feature>
<proteinExistence type="predicted"/>
<dbReference type="Proteomes" id="UP001182556">
    <property type="component" value="Unassembled WGS sequence"/>
</dbReference>
<sequence>MTEGGMLFDHHTIKSAELAPLVVHRPSPLSPSSSTQFHFSISMSSGYDDPPRSHNKQLTQPGGRGPCEVLTRRGGPNTSQPTHPPPEYDSYRMLTESMVNDTLGEGDGENWDLPSFGPSQGSPYARELRGISRPPRGKEADYQTLLLGSVREAPISQHPPPRHPSRQQPFNPPFQPRVDNSVSVIPTQTYASGGSANERHDPRGGGGNPVRTTSRAPSGWALTTWTRNHQDPDAKCSLSCNKRATVLADFSHQESREYQSRALLCTDHFTALRFENHLERPQALVNELNTILASRDNTQHPLWWQPNPQLSDWPSTAAYPGNSAYPGYY</sequence>
<evidence type="ECO:0000313" key="2">
    <source>
        <dbReference type="EMBL" id="KAK1927429.1"/>
    </source>
</evidence>
<protein>
    <submittedName>
        <fullName evidence="2">Uncharacterized protein</fullName>
    </submittedName>
</protein>
<accession>A0AAD9L9K9</accession>
<reference evidence="2" key="1">
    <citation type="submission" date="2023-02" db="EMBL/GenBank/DDBJ databases">
        <title>Identification and recombinant expression of a fungal hydrolase from Papiliotrema laurentii that hydrolyzes apple cutin and clears colloidal polyester polyurethane.</title>
        <authorList>
            <consortium name="DOE Joint Genome Institute"/>
            <person name="Roman V.A."/>
            <person name="Bojanowski C."/>
            <person name="Crable B.R."/>
            <person name="Wagner D.N."/>
            <person name="Hung C.S."/>
            <person name="Nadeau L.J."/>
            <person name="Schratz L."/>
            <person name="Haridas S."/>
            <person name="Pangilinan J."/>
            <person name="Lipzen A."/>
            <person name="Na H."/>
            <person name="Yan M."/>
            <person name="Ng V."/>
            <person name="Grigoriev I.V."/>
            <person name="Spatafora J.W."/>
            <person name="Barlow D."/>
            <person name="Biffinger J."/>
            <person name="Kelley-Loughnane N."/>
            <person name="Varaljay V.A."/>
            <person name="Crookes-Goodson W.J."/>
        </authorList>
    </citation>
    <scope>NUCLEOTIDE SEQUENCE</scope>
    <source>
        <strain evidence="2">5307AH</strain>
    </source>
</reference>
<dbReference type="AlphaFoldDB" id="A0AAD9L9K9"/>
<keyword evidence="3" id="KW-1185">Reference proteome</keyword>
<feature type="region of interest" description="Disordered" evidence="1">
    <location>
        <begin position="117"/>
        <end position="138"/>
    </location>
</feature>
<gene>
    <name evidence="2" type="ORF">DB88DRAFT_543836</name>
</gene>